<evidence type="ECO:0000313" key="3">
    <source>
        <dbReference type="Proteomes" id="UP000036938"/>
    </source>
</evidence>
<dbReference type="OrthoDB" id="7875126at2"/>
<dbReference type="PATRIC" id="fig|1317121.7.peg.4063"/>
<dbReference type="STRING" id="1317121.ATO11_16665"/>
<feature type="chain" id="PRO_5005554055" evidence="1">
    <location>
        <begin position="22"/>
        <end position="104"/>
    </location>
</feature>
<dbReference type="Proteomes" id="UP000036938">
    <property type="component" value="Unassembled WGS sequence"/>
</dbReference>
<keyword evidence="1" id="KW-0732">Signal</keyword>
<evidence type="ECO:0000256" key="1">
    <source>
        <dbReference type="SAM" id="SignalP"/>
    </source>
</evidence>
<keyword evidence="3" id="KW-1185">Reference proteome</keyword>
<proteinExistence type="predicted"/>
<reference evidence="2 3" key="1">
    <citation type="journal article" date="2015" name="Int. J. Syst. Evol. Microbiol.">
        <title>Aestuariivita atlantica sp. nov., isolated from deep sea sediment of the Atlantic Ocean.</title>
        <authorList>
            <person name="Li G."/>
            <person name="Lai Q."/>
            <person name="Du Y."/>
            <person name="Liu X."/>
            <person name="Sun F."/>
            <person name="Shao Z."/>
        </authorList>
    </citation>
    <scope>NUCLEOTIDE SEQUENCE [LARGE SCALE GENOMIC DNA]</scope>
    <source>
        <strain evidence="2 3">22II-S11-z3</strain>
    </source>
</reference>
<accession>A0A0L1JLQ2</accession>
<feature type="signal peptide" evidence="1">
    <location>
        <begin position="1"/>
        <end position="21"/>
    </location>
</feature>
<dbReference type="EMBL" id="AQQZ01000008">
    <property type="protein sequence ID" value="KNG92647.1"/>
    <property type="molecule type" value="Genomic_DNA"/>
</dbReference>
<dbReference type="RefSeq" id="WP_050532037.1">
    <property type="nucleotide sequence ID" value="NZ_AQQZ01000008.1"/>
</dbReference>
<name>A0A0L1JLQ2_9RHOB</name>
<evidence type="ECO:0000313" key="2">
    <source>
        <dbReference type="EMBL" id="KNG92647.1"/>
    </source>
</evidence>
<sequence>MTLRSTLVCLALLLPALPAAAQELKAADCETFGKITQEAVMARTAGKRPRAATRQISRGLTGDLERFKGAVPLLVDFVYGLPEAQLSADVGATYASACVEQASG</sequence>
<dbReference type="AlphaFoldDB" id="A0A0L1JLQ2"/>
<gene>
    <name evidence="2" type="ORF">ATO11_16665</name>
</gene>
<comment type="caution">
    <text evidence="2">The sequence shown here is derived from an EMBL/GenBank/DDBJ whole genome shotgun (WGS) entry which is preliminary data.</text>
</comment>
<protein>
    <submittedName>
        <fullName evidence="2">Uncharacterized protein</fullName>
    </submittedName>
</protein>
<organism evidence="2 3">
    <name type="scientific">Pseudaestuariivita atlantica</name>
    <dbReference type="NCBI Taxonomy" id="1317121"/>
    <lineage>
        <taxon>Bacteria</taxon>
        <taxon>Pseudomonadati</taxon>
        <taxon>Pseudomonadota</taxon>
        <taxon>Alphaproteobacteria</taxon>
        <taxon>Rhodobacterales</taxon>
        <taxon>Paracoccaceae</taxon>
        <taxon>Pseudaestuariivita</taxon>
    </lineage>
</organism>